<name>A0A9D1HRH7_9FIRM</name>
<proteinExistence type="predicted"/>
<feature type="compositionally biased region" description="Basic and acidic residues" evidence="1">
    <location>
        <begin position="17"/>
        <end position="29"/>
    </location>
</feature>
<reference evidence="2" key="1">
    <citation type="submission" date="2020-10" db="EMBL/GenBank/DDBJ databases">
        <authorList>
            <person name="Gilroy R."/>
        </authorList>
    </citation>
    <scope>NUCLEOTIDE SEQUENCE</scope>
    <source>
        <strain evidence="2">1063</strain>
    </source>
</reference>
<reference evidence="2" key="2">
    <citation type="journal article" date="2021" name="PeerJ">
        <title>Extensive microbial diversity within the chicken gut microbiome revealed by metagenomics and culture.</title>
        <authorList>
            <person name="Gilroy R."/>
            <person name="Ravi A."/>
            <person name="Getino M."/>
            <person name="Pursley I."/>
            <person name="Horton D.L."/>
            <person name="Alikhan N.F."/>
            <person name="Baker D."/>
            <person name="Gharbi K."/>
            <person name="Hall N."/>
            <person name="Watson M."/>
            <person name="Adriaenssens E.M."/>
            <person name="Foster-Nyarko E."/>
            <person name="Jarju S."/>
            <person name="Secka A."/>
            <person name="Antonio M."/>
            <person name="Oren A."/>
            <person name="Chaudhuri R.R."/>
            <person name="La Ragione R."/>
            <person name="Hildebrand F."/>
            <person name="Pallen M.J."/>
        </authorList>
    </citation>
    <scope>NUCLEOTIDE SEQUENCE</scope>
    <source>
        <strain evidence="2">1063</strain>
    </source>
</reference>
<dbReference type="Proteomes" id="UP000824088">
    <property type="component" value="Unassembled WGS sequence"/>
</dbReference>
<evidence type="ECO:0000313" key="2">
    <source>
        <dbReference type="EMBL" id="HIU20697.1"/>
    </source>
</evidence>
<evidence type="ECO:0000256" key="1">
    <source>
        <dbReference type="SAM" id="MobiDB-lite"/>
    </source>
</evidence>
<dbReference type="Pfam" id="PF06898">
    <property type="entry name" value="YqfD"/>
    <property type="match status" value="1"/>
</dbReference>
<dbReference type="InterPro" id="IPR010690">
    <property type="entry name" value="YqfD"/>
</dbReference>
<protein>
    <submittedName>
        <fullName evidence="2">Sporulation protein YqfD</fullName>
    </submittedName>
</protein>
<dbReference type="EMBL" id="DVMN01000007">
    <property type="protein sequence ID" value="HIU20697.1"/>
    <property type="molecule type" value="Genomic_DNA"/>
</dbReference>
<evidence type="ECO:0000313" key="3">
    <source>
        <dbReference type="Proteomes" id="UP000824088"/>
    </source>
</evidence>
<feature type="compositionally biased region" description="Basic and acidic residues" evidence="1">
    <location>
        <begin position="1"/>
        <end position="10"/>
    </location>
</feature>
<dbReference type="AlphaFoldDB" id="A0A9D1HRH7"/>
<feature type="region of interest" description="Disordered" evidence="1">
    <location>
        <begin position="1"/>
        <end position="29"/>
    </location>
</feature>
<sequence>MTEVMDERGAYRRGKKERRESERTPRREADAAKIPFSRTWFETERLNSGRLLTALAEVTTVKTVRGGEALRFCVPSRDRAKVVAICASLCYNYKIIKEEGILLSFIRALGRAGIVLGTLGALALTAVYPLFVTEVEYGGDYIAEAVRVVEESGVKRGAFLPGFDGEALEKALLALDVVAFASVTKRGTHVYVDVRAERSDEHFVDVPTQPVTAKITASVTRVVVWSGTALVSYGDVVRPGDELIGAYVVSGEDKVPCPADGEVYGLTYRTATRFFPDTEFVREYGRTHTETRLSFSGKQPAVPESPFEDYVLEVSAVRNDFMLGYTLYTYTFTEVHTAEKENDRTEDEMMSEVKLRLLEELPAGAKLGEVRAECVRGDGGVYVTVTAEAEEKLN</sequence>
<accession>A0A9D1HRH7</accession>
<gene>
    <name evidence="2" type="ORF">IAD51_00430</name>
</gene>
<organism evidence="2 3">
    <name type="scientific">Candidatus Limadaptatus stercorigallinarum</name>
    <dbReference type="NCBI Taxonomy" id="2840845"/>
    <lineage>
        <taxon>Bacteria</taxon>
        <taxon>Bacillati</taxon>
        <taxon>Bacillota</taxon>
        <taxon>Clostridia</taxon>
        <taxon>Eubacteriales</taxon>
        <taxon>Candidatus Limadaptatus</taxon>
    </lineage>
</organism>
<comment type="caution">
    <text evidence="2">The sequence shown here is derived from an EMBL/GenBank/DDBJ whole genome shotgun (WGS) entry which is preliminary data.</text>
</comment>